<comment type="caution">
    <text evidence="4">The sequence shown here is derived from an EMBL/GenBank/DDBJ whole genome shotgun (WGS) entry which is preliminary data.</text>
</comment>
<feature type="signal peptide" evidence="1">
    <location>
        <begin position="1"/>
        <end position="22"/>
    </location>
</feature>
<dbReference type="PANTHER" id="PTHR36509">
    <property type="entry name" value="BLL3101 PROTEIN"/>
    <property type="match status" value="1"/>
</dbReference>
<feature type="domain" description="DUF1214" evidence="2">
    <location>
        <begin position="352"/>
        <end position="458"/>
    </location>
</feature>
<evidence type="ECO:0000256" key="1">
    <source>
        <dbReference type="SAM" id="SignalP"/>
    </source>
</evidence>
<organism evidence="4 5">
    <name type="scientific">Cladosporium halotolerans</name>
    <dbReference type="NCBI Taxonomy" id="1052096"/>
    <lineage>
        <taxon>Eukaryota</taxon>
        <taxon>Fungi</taxon>
        <taxon>Dikarya</taxon>
        <taxon>Ascomycota</taxon>
        <taxon>Pezizomycotina</taxon>
        <taxon>Dothideomycetes</taxon>
        <taxon>Dothideomycetidae</taxon>
        <taxon>Cladosporiales</taxon>
        <taxon>Cladosporiaceae</taxon>
        <taxon>Cladosporium</taxon>
    </lineage>
</organism>
<dbReference type="GeneID" id="96006755"/>
<evidence type="ECO:0000313" key="5">
    <source>
        <dbReference type="Proteomes" id="UP000803884"/>
    </source>
</evidence>
<dbReference type="SUPFAM" id="SSF160935">
    <property type="entry name" value="VPA0735-like"/>
    <property type="match status" value="1"/>
</dbReference>
<dbReference type="InterPro" id="IPR010621">
    <property type="entry name" value="DUF1214"/>
</dbReference>
<dbReference type="Pfam" id="PF06863">
    <property type="entry name" value="DUF1254"/>
    <property type="match status" value="1"/>
</dbReference>
<keyword evidence="1" id="KW-0732">Signal</keyword>
<evidence type="ECO:0000259" key="3">
    <source>
        <dbReference type="Pfam" id="PF06863"/>
    </source>
</evidence>
<dbReference type="AlphaFoldDB" id="A0AB34KNV8"/>
<dbReference type="PANTHER" id="PTHR36509:SF2">
    <property type="entry name" value="BLL3101 PROTEIN"/>
    <property type="match status" value="1"/>
</dbReference>
<protein>
    <recommendedName>
        <fullName evidence="6">DUF1254 domain-containing protein</fullName>
    </recommendedName>
</protein>
<dbReference type="InterPro" id="IPR037049">
    <property type="entry name" value="DUF1214_C_sf"/>
</dbReference>
<dbReference type="EMBL" id="JAAQHG020000014">
    <property type="protein sequence ID" value="KAL1586485.1"/>
    <property type="molecule type" value="Genomic_DNA"/>
</dbReference>
<sequence length="480" mass="52094">MYLPWLSTIASILSMLPDRAAAESNLTVQEAAELALVYAYPLLAYKKTYLALSPRLPINNIGHARQLKMPADQSVVKPNVDTLYSTVMFDVSRQDLIVGIPNIPESQYALFSFHDLYGNNFAVVGKEDYGSTKRVRLSHTLANNTAVGASRYSAAPSETRLWSPTTVGHVLVRWLVDGDNLDSIHALQNATSSTTIPRPLESGERTLTSASTINWSASAPTKAEEALQLLCQLDEGDTPGKLANGLTVQETLAIAGFSDNATNSGVDMDAANRAATASATKAGEDALQNVNHGWSVLRPDIAGNFGEDYSLRMQIAFTGYLMLTSPSAVYPSWSDGTPSRPLEGQALHIGPDESYIYTFSRRPPLQGLGFWSLTAYNSEGFLIENPRKIYKIGDRSDIAFPSGKPVYGPDASAEDDGPFQILVQPADVAPPTNWMQNWLPGPSGGGSLSVLLRWYDAAQQLLDGKYEYPRVTKQGAIRAE</sequence>
<evidence type="ECO:0008006" key="6">
    <source>
        <dbReference type="Google" id="ProtNLM"/>
    </source>
</evidence>
<proteinExistence type="predicted"/>
<evidence type="ECO:0000313" key="4">
    <source>
        <dbReference type="EMBL" id="KAL1586485.1"/>
    </source>
</evidence>
<reference evidence="4 5" key="1">
    <citation type="journal article" date="2020" name="Microbiol. Resour. Announc.">
        <title>Draft Genome Sequence of a Cladosporium Species Isolated from the Mesophotic Ascidian Didemnum maculosum.</title>
        <authorList>
            <person name="Gioti A."/>
            <person name="Siaperas R."/>
            <person name="Nikolaivits E."/>
            <person name="Le Goff G."/>
            <person name="Ouazzani J."/>
            <person name="Kotoulas G."/>
            <person name="Topakas E."/>
        </authorList>
    </citation>
    <scope>NUCLEOTIDE SEQUENCE [LARGE SCALE GENOMIC DNA]</scope>
    <source>
        <strain evidence="4 5">TM138-S3</strain>
    </source>
</reference>
<dbReference type="Gene3D" id="2.60.40.1610">
    <property type="entry name" value="Domain of unknown function DUF1254"/>
    <property type="match status" value="1"/>
</dbReference>
<evidence type="ECO:0000259" key="2">
    <source>
        <dbReference type="Pfam" id="PF06742"/>
    </source>
</evidence>
<gene>
    <name evidence="4" type="ORF">WHR41_05312</name>
</gene>
<feature type="chain" id="PRO_5044286906" description="DUF1254 domain-containing protein" evidence="1">
    <location>
        <begin position="23"/>
        <end position="480"/>
    </location>
</feature>
<accession>A0AB34KNV8</accession>
<dbReference type="Proteomes" id="UP000803884">
    <property type="component" value="Unassembled WGS sequence"/>
</dbReference>
<name>A0AB34KNV8_9PEZI</name>
<keyword evidence="5" id="KW-1185">Reference proteome</keyword>
<feature type="domain" description="DUF1254" evidence="3">
    <location>
        <begin position="58"/>
        <end position="191"/>
    </location>
</feature>
<dbReference type="InterPro" id="IPR037050">
    <property type="entry name" value="DUF1254_sf"/>
</dbReference>
<dbReference type="Gene3D" id="2.60.120.600">
    <property type="entry name" value="Domain of unknown function DUF1214, C-terminal domain"/>
    <property type="match status" value="1"/>
</dbReference>
<dbReference type="Pfam" id="PF06742">
    <property type="entry name" value="DUF1214"/>
    <property type="match status" value="1"/>
</dbReference>
<dbReference type="RefSeq" id="XP_069229590.1">
    <property type="nucleotide sequence ID" value="XM_069373917.1"/>
</dbReference>
<dbReference type="InterPro" id="IPR010679">
    <property type="entry name" value="DUF1254"/>
</dbReference>